<protein>
    <recommendedName>
        <fullName evidence="1">chorismate mutase</fullName>
        <ecNumber evidence="1">5.4.99.5</ecNumber>
    </recommendedName>
</protein>
<evidence type="ECO:0000313" key="4">
    <source>
        <dbReference type="EMBL" id="PWD98126.1"/>
    </source>
</evidence>
<proteinExistence type="predicted"/>
<evidence type="ECO:0000256" key="2">
    <source>
        <dbReference type="ARBA" id="ARBA00022679"/>
    </source>
</evidence>
<dbReference type="Gene3D" id="3.20.20.70">
    <property type="entry name" value="Aldolase class I"/>
    <property type="match status" value="1"/>
</dbReference>
<dbReference type="EMBL" id="QEWP01000019">
    <property type="protein sequence ID" value="PWD98126.1"/>
    <property type="molecule type" value="Genomic_DNA"/>
</dbReference>
<comment type="caution">
    <text evidence="4">The sequence shown here is derived from an EMBL/GenBank/DDBJ whole genome shotgun (WGS) entry which is preliminary data.</text>
</comment>
<dbReference type="Pfam" id="PF00793">
    <property type="entry name" value="DAHP_synth_1"/>
    <property type="match status" value="1"/>
</dbReference>
<evidence type="ECO:0000313" key="5">
    <source>
        <dbReference type="Proteomes" id="UP000244956"/>
    </source>
</evidence>
<dbReference type="GO" id="GO:0016740">
    <property type="term" value="F:transferase activity"/>
    <property type="evidence" value="ECO:0007669"/>
    <property type="project" value="UniProtKB-KW"/>
</dbReference>
<dbReference type="InterPro" id="IPR002701">
    <property type="entry name" value="CM_II_prokaryot"/>
</dbReference>
<gene>
    <name evidence="4" type="ORF">DDZ16_17450</name>
</gene>
<dbReference type="SMART" id="SM00830">
    <property type="entry name" value="CM_2"/>
    <property type="match status" value="1"/>
</dbReference>
<reference evidence="4 5" key="1">
    <citation type="submission" date="2018-05" db="EMBL/GenBank/DDBJ databases">
        <title>Marinilabilia rubrum sp. nov., isolated from saltern sediment.</title>
        <authorList>
            <person name="Zhang R."/>
        </authorList>
    </citation>
    <scope>NUCLEOTIDE SEQUENCE [LARGE SCALE GENOMIC DNA]</scope>
    <source>
        <strain evidence="4 5">WTE16</strain>
    </source>
</reference>
<dbReference type="Gene3D" id="1.20.59.10">
    <property type="entry name" value="Chorismate mutase"/>
    <property type="match status" value="1"/>
</dbReference>
<dbReference type="InterPro" id="IPR036979">
    <property type="entry name" value="CM_dom_sf"/>
</dbReference>
<name>A0A2U2B4Z2_9BACT</name>
<dbReference type="InterPro" id="IPR013785">
    <property type="entry name" value="Aldolase_TIM"/>
</dbReference>
<dbReference type="EC" id="5.4.99.5" evidence="1"/>
<evidence type="ECO:0000256" key="1">
    <source>
        <dbReference type="ARBA" id="ARBA00012404"/>
    </source>
</evidence>
<dbReference type="GO" id="GO:0046417">
    <property type="term" value="P:chorismate metabolic process"/>
    <property type="evidence" value="ECO:0007669"/>
    <property type="project" value="InterPro"/>
</dbReference>
<accession>A0A2U2B4Z2</accession>
<organism evidence="4 5">
    <name type="scientific">Marinilabilia rubra</name>
    <dbReference type="NCBI Taxonomy" id="2162893"/>
    <lineage>
        <taxon>Bacteria</taxon>
        <taxon>Pseudomonadati</taxon>
        <taxon>Bacteroidota</taxon>
        <taxon>Bacteroidia</taxon>
        <taxon>Marinilabiliales</taxon>
        <taxon>Marinilabiliaceae</taxon>
        <taxon>Marinilabilia</taxon>
    </lineage>
</organism>
<dbReference type="SUPFAM" id="SSF51569">
    <property type="entry name" value="Aldolase"/>
    <property type="match status" value="1"/>
</dbReference>
<dbReference type="Proteomes" id="UP000244956">
    <property type="component" value="Unassembled WGS sequence"/>
</dbReference>
<dbReference type="PROSITE" id="PS51168">
    <property type="entry name" value="CHORISMATE_MUT_2"/>
    <property type="match status" value="1"/>
</dbReference>
<dbReference type="PANTHER" id="PTHR43018">
    <property type="entry name" value="PHOSPHO-2-DEHYDRO-3-DEOXYHEPTONATE ALDOLASE"/>
    <property type="match status" value="1"/>
</dbReference>
<sequence length="365" mass="41367">MHNLNIQPITLPGLELKRPIIISGPCSAETEEQTLATAKELAAQGVKIFRAGIWKPRTRPGAFEGVGTVGLPWLKRVKEETGMFVGVEVATAHHVYEAVKFGIDLVWIGARTSANPFAVQEVADAIKGMDIPVLIKNPVNPDLELWIGAIERINRAGITQIAAIHRGFSSYDQSEFRNHPQWQIPIELRRRIPELPIITDPSHIAGRRDLLAEISQEALDLNFDGLIIESHTCPDKAWSDAKQQITPLALKDMLDNLVLRRPKIGEDTPRVTLDELRKKIDKLDDQLLDLLKERMSISEAIGKYKFDNNITILQTRRYDEIMNNRRQRGTNRGLDEEFITRIFESIHEESISRQSQIMNKAQTKK</sequence>
<dbReference type="InterPro" id="IPR006218">
    <property type="entry name" value="DAHP1/KDSA"/>
</dbReference>
<evidence type="ECO:0000259" key="3">
    <source>
        <dbReference type="PROSITE" id="PS51168"/>
    </source>
</evidence>
<dbReference type="SUPFAM" id="SSF48600">
    <property type="entry name" value="Chorismate mutase II"/>
    <property type="match status" value="1"/>
</dbReference>
<dbReference type="InterPro" id="IPR036263">
    <property type="entry name" value="Chorismate_II_sf"/>
</dbReference>
<dbReference type="RefSeq" id="WP_109265769.1">
    <property type="nucleotide sequence ID" value="NZ_QEWP01000019.1"/>
</dbReference>
<dbReference type="InterPro" id="IPR052899">
    <property type="entry name" value="Class-I_DAHP_synthase"/>
</dbReference>
<dbReference type="GO" id="GO:0004106">
    <property type="term" value="F:chorismate mutase activity"/>
    <property type="evidence" value="ECO:0007669"/>
    <property type="project" value="UniProtKB-EC"/>
</dbReference>
<dbReference type="OrthoDB" id="9780456at2"/>
<dbReference type="Pfam" id="PF01817">
    <property type="entry name" value="CM_2"/>
    <property type="match status" value="1"/>
</dbReference>
<keyword evidence="2" id="KW-0808">Transferase</keyword>
<dbReference type="AlphaFoldDB" id="A0A2U2B4Z2"/>
<dbReference type="PANTHER" id="PTHR43018:SF1">
    <property type="entry name" value="PROTEIN AROA(G)"/>
    <property type="match status" value="1"/>
</dbReference>
<keyword evidence="5" id="KW-1185">Reference proteome</keyword>
<feature type="domain" description="Chorismate mutase" evidence="3">
    <location>
        <begin position="267"/>
        <end position="358"/>
    </location>
</feature>